<protein>
    <recommendedName>
        <fullName evidence="9">Apolipoprotein N-acyltransferase</fullName>
        <shortName evidence="9">ALP N-acyltransferase</shortName>
        <ecNumber evidence="9">2.3.1.269</ecNumber>
    </recommendedName>
</protein>
<dbReference type="CDD" id="cd07571">
    <property type="entry name" value="ALP_N-acyl_transferase"/>
    <property type="match status" value="1"/>
</dbReference>
<dbReference type="PANTHER" id="PTHR38686:SF1">
    <property type="entry name" value="APOLIPOPROTEIN N-ACYLTRANSFERASE"/>
    <property type="match status" value="1"/>
</dbReference>
<reference evidence="11 12" key="1">
    <citation type="submission" date="2018-09" db="EMBL/GenBank/DDBJ databases">
        <title>Whole genome based analysis of evolution and adaptive divergence in Indian and Brazilian strains of Azospirillum brasilense.</title>
        <authorList>
            <person name="Singh C."/>
            <person name="Tripathi A.K."/>
        </authorList>
    </citation>
    <scope>NUCLEOTIDE SEQUENCE [LARGE SCALE GENOMIC DNA]</scope>
    <source>
        <strain evidence="11 12">MTCC4039</strain>
    </source>
</reference>
<evidence type="ECO:0000256" key="1">
    <source>
        <dbReference type="ARBA" id="ARBA00004651"/>
    </source>
</evidence>
<evidence type="ECO:0000256" key="8">
    <source>
        <dbReference type="ARBA" id="ARBA00023315"/>
    </source>
</evidence>
<gene>
    <name evidence="9 11" type="primary">lnt</name>
    <name evidence="11" type="ORF">D3869_08075</name>
</gene>
<comment type="similarity">
    <text evidence="2 9">Belongs to the CN hydrolase family. Apolipoprotein N-acyltransferase subfamily.</text>
</comment>
<evidence type="ECO:0000313" key="11">
    <source>
        <dbReference type="EMBL" id="QCO15182.1"/>
    </source>
</evidence>
<proteinExistence type="inferred from homology"/>
<evidence type="ECO:0000256" key="2">
    <source>
        <dbReference type="ARBA" id="ARBA00010065"/>
    </source>
</evidence>
<keyword evidence="3 9" id="KW-1003">Cell membrane</keyword>
<evidence type="ECO:0000256" key="3">
    <source>
        <dbReference type="ARBA" id="ARBA00022475"/>
    </source>
</evidence>
<dbReference type="InterPro" id="IPR036526">
    <property type="entry name" value="C-N_Hydrolase_sf"/>
</dbReference>
<comment type="subcellular location">
    <subcellularLocation>
        <location evidence="1 9">Cell membrane</location>
        <topology evidence="1 9">Multi-pass membrane protein</topology>
    </subcellularLocation>
</comment>
<keyword evidence="4 9" id="KW-0808">Transferase</keyword>
<keyword evidence="5 9" id="KW-0812">Transmembrane</keyword>
<dbReference type="HAMAP" id="MF_01148">
    <property type="entry name" value="Lnt"/>
    <property type="match status" value="1"/>
</dbReference>
<evidence type="ECO:0000256" key="7">
    <source>
        <dbReference type="ARBA" id="ARBA00023136"/>
    </source>
</evidence>
<dbReference type="InterPro" id="IPR045378">
    <property type="entry name" value="LNT_N"/>
</dbReference>
<dbReference type="PROSITE" id="PS50263">
    <property type="entry name" value="CN_HYDROLASE"/>
    <property type="match status" value="1"/>
</dbReference>
<dbReference type="Proteomes" id="UP000298693">
    <property type="component" value="Chromosome"/>
</dbReference>
<feature type="transmembrane region" description="Helical" evidence="9">
    <location>
        <begin position="75"/>
        <end position="96"/>
    </location>
</feature>
<keyword evidence="11" id="KW-0449">Lipoprotein</keyword>
<dbReference type="EC" id="2.3.1.269" evidence="9"/>
<comment type="function">
    <text evidence="9">Catalyzes the phospholipid dependent N-acylation of the N-terminal cysteine of apolipoprotein, the last step in lipoprotein maturation.</text>
</comment>
<feature type="transmembrane region" description="Helical" evidence="9">
    <location>
        <begin position="215"/>
        <end position="235"/>
    </location>
</feature>
<organism evidence="11 12">
    <name type="scientific">Azospirillum brasilense</name>
    <dbReference type="NCBI Taxonomy" id="192"/>
    <lineage>
        <taxon>Bacteria</taxon>
        <taxon>Pseudomonadati</taxon>
        <taxon>Pseudomonadota</taxon>
        <taxon>Alphaproteobacteria</taxon>
        <taxon>Rhodospirillales</taxon>
        <taxon>Azospirillaceae</taxon>
        <taxon>Azospirillum</taxon>
    </lineage>
</organism>
<feature type="transmembrane region" description="Helical" evidence="9">
    <location>
        <begin position="176"/>
        <end position="203"/>
    </location>
</feature>
<evidence type="ECO:0000256" key="6">
    <source>
        <dbReference type="ARBA" id="ARBA00022989"/>
    </source>
</evidence>
<dbReference type="InterPro" id="IPR003010">
    <property type="entry name" value="C-N_Hydrolase"/>
</dbReference>
<dbReference type="Pfam" id="PF00795">
    <property type="entry name" value="CN_hydrolase"/>
    <property type="match status" value="1"/>
</dbReference>
<keyword evidence="6 9" id="KW-1133">Transmembrane helix</keyword>
<comment type="pathway">
    <text evidence="9">Protein modification; lipoprotein biosynthesis (N-acyl transfer).</text>
</comment>
<dbReference type="InterPro" id="IPR004563">
    <property type="entry name" value="Apolipo_AcylTrfase"/>
</dbReference>
<feature type="transmembrane region" description="Helical" evidence="9">
    <location>
        <begin position="41"/>
        <end position="63"/>
    </location>
</feature>
<keyword evidence="8 9" id="KW-0012">Acyltransferase</keyword>
<dbReference type="SUPFAM" id="SSF56317">
    <property type="entry name" value="Carbon-nitrogen hydrolase"/>
    <property type="match status" value="1"/>
</dbReference>
<dbReference type="EMBL" id="CP032345">
    <property type="protein sequence ID" value="QCO15182.1"/>
    <property type="molecule type" value="Genomic_DNA"/>
</dbReference>
<evidence type="ECO:0000259" key="10">
    <source>
        <dbReference type="PROSITE" id="PS50263"/>
    </source>
</evidence>
<feature type="transmembrane region" description="Helical" evidence="9">
    <location>
        <begin position="139"/>
        <end position="156"/>
    </location>
</feature>
<dbReference type="Pfam" id="PF20154">
    <property type="entry name" value="LNT_N"/>
    <property type="match status" value="1"/>
</dbReference>
<evidence type="ECO:0000256" key="4">
    <source>
        <dbReference type="ARBA" id="ARBA00022679"/>
    </source>
</evidence>
<dbReference type="NCBIfam" id="TIGR00546">
    <property type="entry name" value="lnt"/>
    <property type="match status" value="1"/>
</dbReference>
<sequence length="538" mass="57005">MTATDMTIPPARLGRLSAGLAGLTGWRRLLAAAGFGGLAALALPPADAVPLLLIAFPGLLWLLDGARTKRQAFAVGWFFGFGHHLLGLYWISAALFTEIERFWWALPLSAAGLPILLAMFTGSATLLVWMLRCRGMGQGLWKAVLFAASWALFEWLRGHVFTGFPWNLIGYGWTGVLPVLQGVSLIGVYGLSLLTVLVASLPASLADPAVPRRRAWGALAAGLALFAALGAWGGLRLAGASDATVPGVRLRLVQPAIDQRLKWAAGERVRNVQQQMELSVAPSTDSMATEPVTHVIWAETAVPLFLDQDARLRQALGSVTPPGGLLITGVPRMEAGPEGEPLYYNSLAAVDGSGAVTGRFDKFHLVPFGEYMPLRRWLPVGAIAGNGAEFSAGPGPVSLDLKGLPPVSPLICYEVIFPGAVLPSGDDGAGRPRWMLNLTNDAWYGNTAGPHQHFAIARTRAVEEGMPLVRVANTGISGVVDSHGRVTAMLPLGRRGVVDAALPEALPTPTLYGRVGDGAFGLLLLTCFAVGLRARHRG</sequence>
<dbReference type="GO" id="GO:0016410">
    <property type="term" value="F:N-acyltransferase activity"/>
    <property type="evidence" value="ECO:0007669"/>
    <property type="project" value="UniProtKB-UniRule"/>
</dbReference>
<dbReference type="AlphaFoldDB" id="A0A4D8RD35"/>
<name>A0A4D8RD35_AZOBR</name>
<dbReference type="Gene3D" id="3.60.110.10">
    <property type="entry name" value="Carbon-nitrogen hydrolase"/>
    <property type="match status" value="1"/>
</dbReference>
<comment type="catalytic activity">
    <reaction evidence="9">
        <text>N-terminal S-1,2-diacyl-sn-glyceryl-L-cysteinyl-[lipoprotein] + a glycerophospholipid = N-acyl-S-1,2-diacyl-sn-glyceryl-L-cysteinyl-[lipoprotein] + a 2-acyl-sn-glycero-3-phospholipid + H(+)</text>
        <dbReference type="Rhea" id="RHEA:48228"/>
        <dbReference type="Rhea" id="RHEA-COMP:14681"/>
        <dbReference type="Rhea" id="RHEA-COMP:14684"/>
        <dbReference type="ChEBI" id="CHEBI:15378"/>
        <dbReference type="ChEBI" id="CHEBI:136912"/>
        <dbReference type="ChEBI" id="CHEBI:140656"/>
        <dbReference type="ChEBI" id="CHEBI:140657"/>
        <dbReference type="ChEBI" id="CHEBI:140660"/>
        <dbReference type="EC" id="2.3.1.269"/>
    </reaction>
</comment>
<dbReference type="PANTHER" id="PTHR38686">
    <property type="entry name" value="APOLIPOPROTEIN N-ACYLTRANSFERASE"/>
    <property type="match status" value="1"/>
</dbReference>
<accession>A0A4D8RD35</accession>
<keyword evidence="7 9" id="KW-0472">Membrane</keyword>
<dbReference type="RefSeq" id="WP_137139631.1">
    <property type="nucleotide sequence ID" value="NZ_CP032345.1"/>
</dbReference>
<dbReference type="UniPathway" id="UPA00666"/>
<dbReference type="GO" id="GO:0042158">
    <property type="term" value="P:lipoprotein biosynthetic process"/>
    <property type="evidence" value="ECO:0007669"/>
    <property type="project" value="UniProtKB-UniRule"/>
</dbReference>
<feature type="transmembrane region" description="Helical" evidence="9">
    <location>
        <begin position="102"/>
        <end position="127"/>
    </location>
</feature>
<evidence type="ECO:0000256" key="5">
    <source>
        <dbReference type="ARBA" id="ARBA00022692"/>
    </source>
</evidence>
<evidence type="ECO:0000256" key="9">
    <source>
        <dbReference type="HAMAP-Rule" id="MF_01148"/>
    </source>
</evidence>
<feature type="domain" description="CN hydrolase" evidence="10">
    <location>
        <begin position="253"/>
        <end position="504"/>
    </location>
</feature>
<evidence type="ECO:0000313" key="12">
    <source>
        <dbReference type="Proteomes" id="UP000298693"/>
    </source>
</evidence>
<dbReference type="GO" id="GO:0005886">
    <property type="term" value="C:plasma membrane"/>
    <property type="evidence" value="ECO:0007669"/>
    <property type="project" value="UniProtKB-SubCell"/>
</dbReference>